<keyword evidence="3" id="KW-1185">Reference proteome</keyword>
<accession>G8YMG9</accession>
<proteinExistence type="predicted"/>
<dbReference type="STRING" id="559304.G8YMG9"/>
<dbReference type="SUPFAM" id="SSF50494">
    <property type="entry name" value="Trypsin-like serine proteases"/>
    <property type="match status" value="1"/>
</dbReference>
<dbReference type="InterPro" id="IPR009003">
    <property type="entry name" value="Peptidase_S1_PA"/>
</dbReference>
<dbReference type="Pfam" id="PF08192">
    <property type="entry name" value="Peptidase_S64"/>
    <property type="match status" value="1"/>
</dbReference>
<organism evidence="2 3">
    <name type="scientific">Pichia sorbitophila (strain ATCC MYA-4447 / BCRC 22081 / CBS 7064 / NBRC 10061 / NRRL Y-12695)</name>
    <name type="common">Hybrid yeast</name>
    <dbReference type="NCBI Taxonomy" id="559304"/>
    <lineage>
        <taxon>Eukaryota</taxon>
        <taxon>Fungi</taxon>
        <taxon>Dikarya</taxon>
        <taxon>Ascomycota</taxon>
        <taxon>Saccharomycotina</taxon>
        <taxon>Pichiomycetes</taxon>
        <taxon>Debaryomycetaceae</taxon>
        <taxon>Millerozyma</taxon>
    </lineage>
</organism>
<protein>
    <submittedName>
        <fullName evidence="2">Piso0_001334 protein</fullName>
    </submittedName>
</protein>
<feature type="compositionally biased region" description="Acidic residues" evidence="1">
    <location>
        <begin position="769"/>
        <end position="781"/>
    </location>
</feature>
<feature type="region of interest" description="Disordered" evidence="1">
    <location>
        <begin position="762"/>
        <end position="781"/>
    </location>
</feature>
<sequence>MVLRKLRKSDDVSDSERLKQDSGLSRDLKNRGTGKHGLQHNHITGDLRYNDQKTNIGAGADEEDSEFYSKDTSSKVADSLFSQRSKESRYRESSLFSDNKTASTNPSSWNSRDRFPSSGSNKNNVNEAEQYLQILSIPEESLDVLQADQVIDDKVRQLQEDVTYLMGQYDNSLINLSTLVVNTIDCLKEFINFATDLHRRTASKWHISSFNNANVRQLLKIYLNLHDNLLKEEAYTKLKILLIRNFHDFSLTLDTDYSTNQINHIMKPQNFPIGEDGLILPNEDLLRNIIHNISVSTKLVKEQNGSFIAPISRGISKNMRILCLYFGYKQPSDYHYKMAKKLSGLYEDIHVSVQKNWIETAATDCSSVRMTGQSELPPVTQHVTKFKLPFRIPADPLSPPISMSLSVENSNRISGTLGGYIYPKINPNSHPHLQHYSNSKFAISCGHVCLANSKSKDDYPYVSCPSSVLISLYKKALQNQYENLEGENSGISSLDARAAYMTVLKQVDQMFPIKEVPSSDSQSYEKKNLPKQSFGQIVWGERTLINTNVTDRDGESEKRLSDLAIIKVNKNMKCSQNYLGDDISFNEFDPGLILDNLYVRSVINLQRNVNEFNINEVDSNASSNSNHVGLEVFKYGSTTRYTKGTLNGIKLVYWLDGAIQSSEFVIGSKDNNTAFASGGDSGAWILAKQENIGDGIKRKGLGVLGMLHSFDGEQKQFGLFTPMSEILDRLEVVTGIRWGVVGAHEKQATEFNDVEDMLEDSDFNSYESSDNDFENDQEEFC</sequence>
<evidence type="ECO:0000313" key="2">
    <source>
        <dbReference type="EMBL" id="CCE88565.1"/>
    </source>
</evidence>
<dbReference type="AlphaFoldDB" id="G8YMG9"/>
<feature type="region of interest" description="Disordered" evidence="1">
    <location>
        <begin position="1"/>
        <end position="70"/>
    </location>
</feature>
<name>G8YMG9_PICSO</name>
<evidence type="ECO:0000256" key="1">
    <source>
        <dbReference type="SAM" id="MobiDB-lite"/>
    </source>
</evidence>
<dbReference type="eggNOG" id="ENOG502QR0D">
    <property type="taxonomic scope" value="Eukaryota"/>
</dbReference>
<dbReference type="InterPro" id="IPR012985">
    <property type="entry name" value="Peptidase_S64_Ssy5"/>
</dbReference>
<reference evidence="2 3" key="1">
    <citation type="journal article" date="2012" name="G3 (Bethesda)">
        <title>Pichia sorbitophila, an interspecies yeast hybrid reveals early steps of genome resolution following polyploidization.</title>
        <authorList>
            <person name="Leh Louis V."/>
            <person name="Despons L."/>
            <person name="Friedrich A."/>
            <person name="Martin T."/>
            <person name="Durrens P."/>
            <person name="Casaregola S."/>
            <person name="Neuveglise C."/>
            <person name="Fairhead C."/>
            <person name="Marck C."/>
            <person name="Cruz J.A."/>
            <person name="Straub M.L."/>
            <person name="Kugler V."/>
            <person name="Sacerdot C."/>
            <person name="Uzunov Z."/>
            <person name="Thierry A."/>
            <person name="Weiss S."/>
            <person name="Bleykasten C."/>
            <person name="De Montigny J."/>
            <person name="Jacques N."/>
            <person name="Jung P."/>
            <person name="Lemaire M."/>
            <person name="Mallet S."/>
            <person name="Morel G."/>
            <person name="Richard G.F."/>
            <person name="Sarkar A."/>
            <person name="Savel G."/>
            <person name="Schacherer J."/>
            <person name="Seret M.L."/>
            <person name="Talla E."/>
            <person name="Samson G."/>
            <person name="Jubin C."/>
            <person name="Poulain J."/>
            <person name="Vacherie B."/>
            <person name="Barbe V."/>
            <person name="Pelletier E."/>
            <person name="Sherman D.J."/>
            <person name="Westhof E."/>
            <person name="Weissenbach J."/>
            <person name="Baret P.V."/>
            <person name="Wincker P."/>
            <person name="Gaillardin C."/>
            <person name="Dujon B."/>
            <person name="Souciet J.L."/>
        </authorList>
    </citation>
    <scope>NUCLEOTIDE SEQUENCE [LARGE SCALE GENOMIC DNA]</scope>
    <source>
        <strain evidence="3">ATCC MYA-4447 / BCRC 22081 / CBS 7064 / NBRC 10061 / NRRL Y-12695</strain>
    </source>
</reference>
<feature type="region of interest" description="Disordered" evidence="1">
    <location>
        <begin position="91"/>
        <end position="123"/>
    </location>
</feature>
<dbReference type="Proteomes" id="UP000005222">
    <property type="component" value="Chromosome F"/>
</dbReference>
<dbReference type="InParanoid" id="G8YMG9"/>
<dbReference type="EMBL" id="FO082054">
    <property type="protein sequence ID" value="CCE88565.1"/>
    <property type="molecule type" value="Genomic_DNA"/>
</dbReference>
<gene>
    <name evidence="2" type="primary">Piso0_001334</name>
    <name evidence="2" type="ORF">GNLVRS01_PISO0F04207g</name>
</gene>
<feature type="compositionally biased region" description="Polar residues" evidence="1">
    <location>
        <begin position="94"/>
        <end position="110"/>
    </location>
</feature>
<feature type="compositionally biased region" description="Basic and acidic residues" evidence="1">
    <location>
        <begin position="8"/>
        <end position="30"/>
    </location>
</feature>
<dbReference type="FunCoup" id="G8YMG9">
    <property type="interactions" value="38"/>
</dbReference>
<dbReference type="OMA" id="VGMLHSY"/>
<evidence type="ECO:0000313" key="3">
    <source>
        <dbReference type="Proteomes" id="UP000005222"/>
    </source>
</evidence>
<dbReference type="HOGENOM" id="CLU_012881_0_0_1"/>
<dbReference type="MEROPS" id="S64.001"/>
<dbReference type="OrthoDB" id="4096087at2759"/>